<dbReference type="EMBL" id="JAPFFF010000009">
    <property type="protein sequence ID" value="KAK8881918.1"/>
    <property type="molecule type" value="Genomic_DNA"/>
</dbReference>
<proteinExistence type="predicted"/>
<accession>A0ABR2JSZ0</accession>
<gene>
    <name evidence="2" type="ORF">M9Y10_044556</name>
</gene>
<keyword evidence="3" id="KW-1185">Reference proteome</keyword>
<evidence type="ECO:0000313" key="3">
    <source>
        <dbReference type="Proteomes" id="UP001470230"/>
    </source>
</evidence>
<feature type="compositionally biased region" description="Low complexity" evidence="1">
    <location>
        <begin position="163"/>
        <end position="199"/>
    </location>
</feature>
<evidence type="ECO:0008006" key="4">
    <source>
        <dbReference type="Google" id="ProtNLM"/>
    </source>
</evidence>
<evidence type="ECO:0000313" key="2">
    <source>
        <dbReference type="EMBL" id="KAK8881918.1"/>
    </source>
</evidence>
<feature type="region of interest" description="Disordered" evidence="1">
    <location>
        <begin position="126"/>
        <end position="220"/>
    </location>
</feature>
<dbReference type="Proteomes" id="UP001470230">
    <property type="component" value="Unassembled WGS sequence"/>
</dbReference>
<feature type="region of interest" description="Disordered" evidence="1">
    <location>
        <begin position="269"/>
        <end position="293"/>
    </location>
</feature>
<evidence type="ECO:0000256" key="1">
    <source>
        <dbReference type="SAM" id="MobiDB-lite"/>
    </source>
</evidence>
<comment type="caution">
    <text evidence="2">The sequence shown here is derived from an EMBL/GenBank/DDBJ whole genome shotgun (WGS) entry which is preliminary data.</text>
</comment>
<feature type="compositionally biased region" description="Basic and acidic residues" evidence="1">
    <location>
        <begin position="271"/>
        <end position="281"/>
    </location>
</feature>
<organism evidence="2 3">
    <name type="scientific">Tritrichomonas musculus</name>
    <dbReference type="NCBI Taxonomy" id="1915356"/>
    <lineage>
        <taxon>Eukaryota</taxon>
        <taxon>Metamonada</taxon>
        <taxon>Parabasalia</taxon>
        <taxon>Tritrichomonadida</taxon>
        <taxon>Tritrichomonadidae</taxon>
        <taxon>Tritrichomonas</taxon>
    </lineage>
</organism>
<reference evidence="2 3" key="1">
    <citation type="submission" date="2024-04" db="EMBL/GenBank/DDBJ databases">
        <title>Tritrichomonas musculus Genome.</title>
        <authorList>
            <person name="Alves-Ferreira E."/>
            <person name="Grigg M."/>
            <person name="Lorenzi H."/>
            <person name="Galac M."/>
        </authorList>
    </citation>
    <scope>NUCLEOTIDE SEQUENCE [LARGE SCALE GENOMIC DNA]</scope>
    <source>
        <strain evidence="2 3">EAF2021</strain>
    </source>
</reference>
<name>A0ABR2JSZ0_9EUKA</name>
<protein>
    <recommendedName>
        <fullName evidence="4">Inner centromere protein ARK-binding domain-containing protein</fullName>
    </recommendedName>
</protein>
<sequence length="405" mass="45231">MAHSSRSKEPVQPVIDYSYDNLILERQQSTEAAQEFINDLLTRCAKIIHEKEMFSRRFNFASHALSKELLMNISWSFPPLDNTDYNNNESEMVHSNNFDPDDDLEMPPIDEWAGGVLPVRDAEATGLRTAVDPTPKTPSGLPKSGSHTPRRRPNTTKNNAPVQNQDSNKTQQQQDQQNDNSSSVNTTLTTTAATTMSRTKTQKNTISKKKVKPPPTPADTILKTFEDIRKKSNVSTKSVTVDSDFSVIQITEPHGLPPSLIVPRIQTKKISNKDESGDGKSDTISGRPGPRTARLRNTIKKTNNSTRSVVGSTGITSTYGRATATIKKPEAKKRLPPKIIETDQPKFDTELSEVTFADRIALSPGVTFREGNVVKTRPPLTDENQMTRSQYEQYLEEMMRDTEQS</sequence>